<gene>
    <name evidence="1" type="ORF">PPROV_001019300</name>
</gene>
<dbReference type="Proteomes" id="UP000660262">
    <property type="component" value="Unassembled WGS sequence"/>
</dbReference>
<evidence type="ECO:0000313" key="2">
    <source>
        <dbReference type="Proteomes" id="UP000660262"/>
    </source>
</evidence>
<proteinExistence type="predicted"/>
<keyword evidence="2" id="KW-1185">Reference proteome</keyword>
<reference evidence="1" key="1">
    <citation type="submission" date="2020-10" db="EMBL/GenBank/DDBJ databases">
        <title>Unveiling of a novel bifunctional photoreceptor, Dualchrome1, isolated from a cosmopolitan green alga.</title>
        <authorList>
            <person name="Suzuki S."/>
            <person name="Kawachi M."/>
        </authorList>
    </citation>
    <scope>NUCLEOTIDE SEQUENCE</scope>
    <source>
        <strain evidence="1">NIES 2893</strain>
    </source>
</reference>
<evidence type="ECO:0000313" key="1">
    <source>
        <dbReference type="EMBL" id="GHP11465.1"/>
    </source>
</evidence>
<protein>
    <submittedName>
        <fullName evidence="1">Uncharacterized protein</fullName>
    </submittedName>
</protein>
<sequence length="128" mass="14019">MSSSDVASLMALRANIAKMEDKVVARSVHMDRARASLSAVDADLSSTRTATASMVAEEKRLRVQTRHLKQEALAHKTAMEARAAENGRARSHLVERESALKACMHRRDGLGAKYEKSLAECTNLPVDD</sequence>
<accession>A0A830HXZ4</accession>
<comment type="caution">
    <text evidence="1">The sequence shown here is derived from an EMBL/GenBank/DDBJ whole genome shotgun (WGS) entry which is preliminary data.</text>
</comment>
<dbReference type="AlphaFoldDB" id="A0A830HXZ4"/>
<name>A0A830HXZ4_9CHLO</name>
<dbReference type="EMBL" id="BNJQ01000034">
    <property type="protein sequence ID" value="GHP11465.1"/>
    <property type="molecule type" value="Genomic_DNA"/>
</dbReference>
<organism evidence="1 2">
    <name type="scientific">Pycnococcus provasolii</name>
    <dbReference type="NCBI Taxonomy" id="41880"/>
    <lineage>
        <taxon>Eukaryota</taxon>
        <taxon>Viridiplantae</taxon>
        <taxon>Chlorophyta</taxon>
        <taxon>Pseudoscourfieldiophyceae</taxon>
        <taxon>Pseudoscourfieldiales</taxon>
        <taxon>Pycnococcaceae</taxon>
        <taxon>Pycnococcus</taxon>
    </lineage>
</organism>